<dbReference type="EMBL" id="CM042890">
    <property type="protein sequence ID" value="KAI4310483.1"/>
    <property type="molecule type" value="Genomic_DNA"/>
</dbReference>
<sequence>MGALKIVDLQQRLQSLRTHHALTFRSRLDSNDEENPWREVSQQRSSPEYRRLERRAPTMSVQTLEFEGNLNPEEFINWMHTVERIFDYEEVPEERKVKLAALKLKKYAGLWWKNTNQQRRREGRDKIRTWSKMKRAMTKRFLPEHYRRGSSRDIDVVKATVDDEKAPPSTTRPEVKLNERDNARRCFKCQGVGHMASECPSRRNVVIRELSDGEEEFDENVDPIWDVEEIEEYSDEGELLVVRKALSVTPAREENQRESIFHTRCTVEGKVCLVIVDSGSCTNAVSRTMVKKLKLPIEAHPQPYRLQWLNNEIDVRVTQRARIPLSVGKSYKDEVVCDVIPMDACHLLLGRPWQFDRRAQHDGYRNTYSINVDEKKVTLMPLTTQHVIAPQNRSTDPPLKGVQLVRAIHECENAYFVVLVKTATGQATSHPLAVSILEDFKDVFPEELPVELLPMRSIQHQIDLVPGVSLPNRSAYRCNPKEAKELQRQVDELVKKGLVRESLSPCSVPTILVSKKNGIGECVWIVGQSTRSR</sequence>
<dbReference type="Proteomes" id="UP001057402">
    <property type="component" value="Chromosome 11"/>
</dbReference>
<accession>A0ACB9LGZ4</accession>
<comment type="caution">
    <text evidence="1">The sequence shown here is derived from an EMBL/GenBank/DDBJ whole genome shotgun (WGS) entry which is preliminary data.</text>
</comment>
<evidence type="ECO:0000313" key="1">
    <source>
        <dbReference type="EMBL" id="KAI4310483.1"/>
    </source>
</evidence>
<keyword evidence="2" id="KW-1185">Reference proteome</keyword>
<proteinExistence type="predicted"/>
<organism evidence="1 2">
    <name type="scientific">Melastoma candidum</name>
    <dbReference type="NCBI Taxonomy" id="119954"/>
    <lineage>
        <taxon>Eukaryota</taxon>
        <taxon>Viridiplantae</taxon>
        <taxon>Streptophyta</taxon>
        <taxon>Embryophyta</taxon>
        <taxon>Tracheophyta</taxon>
        <taxon>Spermatophyta</taxon>
        <taxon>Magnoliopsida</taxon>
        <taxon>eudicotyledons</taxon>
        <taxon>Gunneridae</taxon>
        <taxon>Pentapetalae</taxon>
        <taxon>rosids</taxon>
        <taxon>malvids</taxon>
        <taxon>Myrtales</taxon>
        <taxon>Melastomataceae</taxon>
        <taxon>Melastomatoideae</taxon>
        <taxon>Melastomateae</taxon>
        <taxon>Melastoma</taxon>
    </lineage>
</organism>
<gene>
    <name evidence="1" type="ORF">MLD38_035459</name>
</gene>
<name>A0ACB9LGZ4_9MYRT</name>
<protein>
    <submittedName>
        <fullName evidence="1">Uncharacterized protein</fullName>
    </submittedName>
</protein>
<evidence type="ECO:0000313" key="2">
    <source>
        <dbReference type="Proteomes" id="UP001057402"/>
    </source>
</evidence>
<reference evidence="2" key="1">
    <citation type="journal article" date="2023" name="Front. Plant Sci.">
        <title>Chromosomal-level genome assembly of Melastoma candidum provides insights into trichome evolution.</title>
        <authorList>
            <person name="Zhong Y."/>
            <person name="Wu W."/>
            <person name="Sun C."/>
            <person name="Zou P."/>
            <person name="Liu Y."/>
            <person name="Dai S."/>
            <person name="Zhou R."/>
        </authorList>
    </citation>
    <scope>NUCLEOTIDE SEQUENCE [LARGE SCALE GENOMIC DNA]</scope>
</reference>